<feature type="transmembrane region" description="Helical" evidence="2">
    <location>
        <begin position="38"/>
        <end position="60"/>
    </location>
</feature>
<evidence type="ECO:0000256" key="2">
    <source>
        <dbReference type="SAM" id="Phobius"/>
    </source>
</evidence>
<name>A0AAN8PDJ4_POLSC</name>
<protein>
    <recommendedName>
        <fullName evidence="5">Transmembrane inner ear expressed protein</fullName>
    </recommendedName>
</protein>
<dbReference type="InterPro" id="IPR032006">
    <property type="entry name" value="TMIE"/>
</dbReference>
<reference evidence="3 4" key="1">
    <citation type="submission" date="2023-10" db="EMBL/GenBank/DDBJ databases">
        <title>Genomes of two closely related lineages of the louse Polyplax serrata with different host specificities.</title>
        <authorList>
            <person name="Martinu J."/>
            <person name="Tarabai H."/>
            <person name="Stefka J."/>
            <person name="Hypsa V."/>
        </authorList>
    </citation>
    <scope>NUCLEOTIDE SEQUENCE [LARGE SCALE GENOMIC DNA]</scope>
    <source>
        <strain evidence="3">HR10_N</strain>
    </source>
</reference>
<evidence type="ECO:0000313" key="3">
    <source>
        <dbReference type="EMBL" id="KAK6628412.1"/>
    </source>
</evidence>
<keyword evidence="2" id="KW-1133">Transmembrane helix</keyword>
<comment type="caution">
    <text evidence="3">The sequence shown here is derived from an EMBL/GenBank/DDBJ whole genome shotgun (WGS) entry which is preliminary data.</text>
</comment>
<dbReference type="EMBL" id="JAWJWE010000036">
    <property type="protein sequence ID" value="KAK6628412.1"/>
    <property type="molecule type" value="Genomic_DNA"/>
</dbReference>
<organism evidence="3 4">
    <name type="scientific">Polyplax serrata</name>
    <name type="common">Common mouse louse</name>
    <dbReference type="NCBI Taxonomy" id="468196"/>
    <lineage>
        <taxon>Eukaryota</taxon>
        <taxon>Metazoa</taxon>
        <taxon>Ecdysozoa</taxon>
        <taxon>Arthropoda</taxon>
        <taxon>Hexapoda</taxon>
        <taxon>Insecta</taxon>
        <taxon>Pterygota</taxon>
        <taxon>Neoptera</taxon>
        <taxon>Paraneoptera</taxon>
        <taxon>Psocodea</taxon>
        <taxon>Troctomorpha</taxon>
        <taxon>Phthiraptera</taxon>
        <taxon>Anoplura</taxon>
        <taxon>Polyplacidae</taxon>
        <taxon>Polyplax</taxon>
    </lineage>
</organism>
<accession>A0AAN8PDJ4</accession>
<evidence type="ECO:0000256" key="1">
    <source>
        <dbReference type="SAM" id="MobiDB-lite"/>
    </source>
</evidence>
<evidence type="ECO:0008006" key="5">
    <source>
        <dbReference type="Google" id="ProtNLM"/>
    </source>
</evidence>
<dbReference type="PANTHER" id="PTHR28635">
    <property type="entry name" value="TRANSMEMBRANE INNER EAR EXPRESSED PROTEIN"/>
    <property type="match status" value="1"/>
</dbReference>
<dbReference type="AlphaFoldDB" id="A0AAN8PDJ4"/>
<sequence length="188" mass="21397">MLVTEDCKMKNCANISSTEKPLLAVHWLETHAIAGFRVWQLMFLSFAALLALVIILCCCIRYRIPRTKQEIEADYIRKKITKKFQKQLRTIQNSDMDEMDLKRALDRIRAEFKSDTESLAQSEALSEATLSSGNYGSQPGNSDSKKDGLGVSLRDIMEKERRSARSFSSWADIFSKLRGKPKPVDVTE</sequence>
<keyword evidence="2" id="KW-0472">Membrane</keyword>
<dbReference type="Proteomes" id="UP001372834">
    <property type="component" value="Unassembled WGS sequence"/>
</dbReference>
<gene>
    <name evidence="3" type="ORF">RUM43_002224</name>
</gene>
<evidence type="ECO:0000313" key="4">
    <source>
        <dbReference type="Proteomes" id="UP001372834"/>
    </source>
</evidence>
<keyword evidence="2" id="KW-0812">Transmembrane</keyword>
<dbReference type="PANTHER" id="PTHR28635:SF1">
    <property type="entry name" value="TRANSMEMBRANE INNER EAR EXPRESSED PROTEIN"/>
    <property type="match status" value="1"/>
</dbReference>
<proteinExistence type="predicted"/>
<dbReference type="Pfam" id="PF16038">
    <property type="entry name" value="TMIE"/>
    <property type="match status" value="1"/>
</dbReference>
<feature type="region of interest" description="Disordered" evidence="1">
    <location>
        <begin position="130"/>
        <end position="153"/>
    </location>
</feature>
<feature type="compositionally biased region" description="Polar residues" evidence="1">
    <location>
        <begin position="130"/>
        <end position="142"/>
    </location>
</feature>